<reference evidence="2 3" key="1">
    <citation type="journal article" date="2008" name="Appl. Environ. Microbiol.">
        <title>Genome of the epsilonproteobacterial chemolithoautotroph Sulfurimonas denitrificans.</title>
        <authorList>
            <person name="Sievert S.M."/>
            <person name="Scott K.M."/>
            <person name="Klotz M.G."/>
            <person name="Chain P.S.G."/>
            <person name="Hauser L.J."/>
            <person name="Hemp J."/>
            <person name="Huegler M."/>
            <person name="Land M."/>
            <person name="Lapidus A."/>
            <person name="Larimer F.W."/>
            <person name="Lucas S."/>
            <person name="Malfatti S.A."/>
            <person name="Meyer F."/>
            <person name="Paulsen I.T."/>
            <person name="Ren Q."/>
            <person name="Simon J."/>
            <person name="Bailey K."/>
            <person name="Diaz E."/>
            <person name="Fitzpatrick K.A."/>
            <person name="Glover B."/>
            <person name="Gwatney N."/>
            <person name="Korajkic A."/>
            <person name="Long A."/>
            <person name="Mobberley J.M."/>
            <person name="Pantry S.N."/>
            <person name="Pazder G."/>
            <person name="Peterson S."/>
            <person name="Quintanilla J.D."/>
            <person name="Sprinkle R."/>
            <person name="Stephens J."/>
            <person name="Thomas P."/>
            <person name="Vaughn R."/>
            <person name="Weber M.J."/>
            <person name="Wooten L.L."/>
        </authorList>
    </citation>
    <scope>NUCLEOTIDE SEQUENCE [LARGE SCALE GENOMIC DNA]</scope>
    <source>
        <strain evidence="3">ATCC 33889 / DSM 1251</strain>
    </source>
</reference>
<dbReference type="STRING" id="326298.Suden_1013"/>
<comment type="similarity">
    <text evidence="1">Belongs to the UPF0751 family.</text>
</comment>
<keyword evidence="3" id="KW-1185">Reference proteome</keyword>
<dbReference type="eggNOG" id="COG4378">
    <property type="taxonomic scope" value="Bacteria"/>
</dbReference>
<dbReference type="KEGG" id="tdn:Suden_1013"/>
<dbReference type="HOGENOM" id="CLU_151785_2_0_7"/>
<evidence type="ECO:0000313" key="2">
    <source>
        <dbReference type="EMBL" id="ABB44291.1"/>
    </source>
</evidence>
<evidence type="ECO:0000313" key="3">
    <source>
        <dbReference type="Proteomes" id="UP000002714"/>
    </source>
</evidence>
<sequence>MSVLVIGGDKISSIESILKSLGVLSIVHWDARKKASTCKKIIPIDIECVVMLTSFLNHNAMKYFRNEAKKRELPIVCSKNNSSCLYNEYIKIMKNQNCFECDKYAKCNYK</sequence>
<dbReference type="InterPro" id="IPR016772">
    <property type="entry name" value="UCP020408"/>
</dbReference>
<evidence type="ECO:0000256" key="1">
    <source>
        <dbReference type="ARBA" id="ARBA00007189"/>
    </source>
</evidence>
<protein>
    <recommendedName>
        <fullName evidence="4">DUF2325 domain-containing protein</fullName>
    </recommendedName>
</protein>
<dbReference type="OrthoDB" id="5324142at2"/>
<evidence type="ECO:0008006" key="4">
    <source>
        <dbReference type="Google" id="ProtNLM"/>
    </source>
</evidence>
<proteinExistence type="inferred from homology"/>
<dbReference type="AlphaFoldDB" id="Q30RU0"/>
<name>Q30RU0_SULDN</name>
<organism evidence="2 3">
    <name type="scientific">Sulfurimonas denitrificans (strain ATCC 33889 / DSM 1251)</name>
    <name type="common">Thiomicrospira denitrificans (strain ATCC 33889 / DSM 1251)</name>
    <dbReference type="NCBI Taxonomy" id="326298"/>
    <lineage>
        <taxon>Bacteria</taxon>
        <taxon>Pseudomonadati</taxon>
        <taxon>Campylobacterota</taxon>
        <taxon>Epsilonproteobacteria</taxon>
        <taxon>Campylobacterales</taxon>
        <taxon>Sulfurimonadaceae</taxon>
        <taxon>Sulfurimonas</taxon>
    </lineage>
</organism>
<dbReference type="RefSeq" id="WP_011372643.1">
    <property type="nucleotide sequence ID" value="NC_007575.1"/>
</dbReference>
<dbReference type="Pfam" id="PF10087">
    <property type="entry name" value="DUF2325"/>
    <property type="match status" value="1"/>
</dbReference>
<dbReference type="PIRSF" id="PIRSF020408">
    <property type="entry name" value="UCP020408"/>
    <property type="match status" value="1"/>
</dbReference>
<gene>
    <name evidence="2" type="ordered locus">Suden_1013</name>
</gene>
<accession>Q30RU0</accession>
<dbReference type="Proteomes" id="UP000002714">
    <property type="component" value="Chromosome"/>
</dbReference>
<dbReference type="EMBL" id="CP000153">
    <property type="protein sequence ID" value="ABB44291.1"/>
    <property type="molecule type" value="Genomic_DNA"/>
</dbReference>